<evidence type="ECO:0000313" key="11">
    <source>
        <dbReference type="Proteomes" id="UP000267821"/>
    </source>
</evidence>
<dbReference type="InParanoid" id="A0A3N4M0J7"/>
<evidence type="ECO:0000256" key="1">
    <source>
        <dbReference type="ARBA" id="ARBA00004609"/>
    </source>
</evidence>
<name>A0A3N4M0J7_9PEZI</name>
<dbReference type="EMBL" id="ML121529">
    <property type="protein sequence ID" value="RPB28696.1"/>
    <property type="molecule type" value="Genomic_DNA"/>
</dbReference>
<keyword evidence="8" id="KW-1133">Transmembrane helix</keyword>
<keyword evidence="5 8" id="KW-0472">Membrane</keyword>
<dbReference type="InterPro" id="IPR046530">
    <property type="entry name" value="BIM1-like_dom"/>
</dbReference>
<keyword evidence="8" id="KW-0812">Transmembrane</keyword>
<evidence type="ECO:0000313" key="10">
    <source>
        <dbReference type="EMBL" id="RPB28696.1"/>
    </source>
</evidence>
<protein>
    <recommendedName>
        <fullName evidence="9">Copper acquisition factor BIM1-like domain-containing protein</fullName>
    </recommendedName>
</protein>
<dbReference type="InterPro" id="IPR046936">
    <property type="entry name" value="BIM1-like"/>
</dbReference>
<keyword evidence="6" id="KW-0325">Glycoprotein</keyword>
<sequence>MSIANVSVSSTPTQSVLRVLLATLLLLTPLVAGHFQLQYPGWRGNTLKDDMQWQYPCAGHPVGQNRTKWPMDGGNIQIIPGWNAGHPTAFFYVNMGYGNNPANHSNPMVGVFQITGPSRDAYPGSFCLRKVPLPVNAIEWAGLKPGDNVTIQVIQVALHGASLYNCADVTLVETAAEADSMVDRCENSTTIGFNQVYSTRSKSAGVRTAGGIAQGLALVVAVAWGVWLVEGML</sequence>
<dbReference type="GO" id="GO:0098552">
    <property type="term" value="C:side of membrane"/>
    <property type="evidence" value="ECO:0007669"/>
    <property type="project" value="UniProtKB-KW"/>
</dbReference>
<evidence type="ECO:0000256" key="4">
    <source>
        <dbReference type="ARBA" id="ARBA00022729"/>
    </source>
</evidence>
<gene>
    <name evidence="10" type="ORF">L211DRAFT_833684</name>
</gene>
<keyword evidence="11" id="KW-1185">Reference proteome</keyword>
<dbReference type="AlphaFoldDB" id="A0A3N4M0J7"/>
<keyword evidence="2" id="KW-1003">Cell membrane</keyword>
<dbReference type="GO" id="GO:0005886">
    <property type="term" value="C:plasma membrane"/>
    <property type="evidence" value="ECO:0007669"/>
    <property type="project" value="UniProtKB-SubCell"/>
</dbReference>
<comment type="subcellular location">
    <subcellularLocation>
        <location evidence="1">Cell membrane</location>
        <topology evidence="1">Lipid-anchor</topology>
        <topology evidence="1">GPI-anchor</topology>
    </subcellularLocation>
</comment>
<dbReference type="CDD" id="cd21176">
    <property type="entry name" value="LPMO_auxiliary-like"/>
    <property type="match status" value="1"/>
</dbReference>
<proteinExistence type="predicted"/>
<keyword evidence="4" id="KW-0732">Signal</keyword>
<feature type="domain" description="Copper acquisition factor BIM1-like" evidence="9">
    <location>
        <begin position="33"/>
        <end position="189"/>
    </location>
</feature>
<dbReference type="Proteomes" id="UP000267821">
    <property type="component" value="Unassembled WGS sequence"/>
</dbReference>
<evidence type="ECO:0000259" key="9">
    <source>
        <dbReference type="Pfam" id="PF20238"/>
    </source>
</evidence>
<dbReference type="Pfam" id="PF20238">
    <property type="entry name" value="BIM1-like_dom"/>
    <property type="match status" value="1"/>
</dbReference>
<evidence type="ECO:0000256" key="2">
    <source>
        <dbReference type="ARBA" id="ARBA00022475"/>
    </source>
</evidence>
<keyword evidence="3" id="KW-0336">GPI-anchor</keyword>
<dbReference type="OrthoDB" id="5329488at2759"/>
<dbReference type="PANTHER" id="PTHR34992:SF10">
    <property type="entry name" value="COPPER ACQUISITION FACTOR BIM1-LIKE DOMAIN-CONTAINING PROTEIN"/>
    <property type="match status" value="1"/>
</dbReference>
<evidence type="ECO:0000256" key="8">
    <source>
        <dbReference type="SAM" id="Phobius"/>
    </source>
</evidence>
<evidence type="ECO:0000256" key="5">
    <source>
        <dbReference type="ARBA" id="ARBA00023136"/>
    </source>
</evidence>
<dbReference type="PANTHER" id="PTHR34992">
    <property type="entry name" value="HYPHAL ANASTAMOSIS-7 PROTEIN"/>
    <property type="match status" value="1"/>
</dbReference>
<evidence type="ECO:0000256" key="7">
    <source>
        <dbReference type="ARBA" id="ARBA00023288"/>
    </source>
</evidence>
<accession>A0A3N4M0J7</accession>
<reference evidence="10 11" key="1">
    <citation type="journal article" date="2018" name="Nat. Ecol. Evol.">
        <title>Pezizomycetes genomes reveal the molecular basis of ectomycorrhizal truffle lifestyle.</title>
        <authorList>
            <person name="Murat C."/>
            <person name="Payen T."/>
            <person name="Noel B."/>
            <person name="Kuo A."/>
            <person name="Morin E."/>
            <person name="Chen J."/>
            <person name="Kohler A."/>
            <person name="Krizsan K."/>
            <person name="Balestrini R."/>
            <person name="Da Silva C."/>
            <person name="Montanini B."/>
            <person name="Hainaut M."/>
            <person name="Levati E."/>
            <person name="Barry K.W."/>
            <person name="Belfiori B."/>
            <person name="Cichocki N."/>
            <person name="Clum A."/>
            <person name="Dockter R.B."/>
            <person name="Fauchery L."/>
            <person name="Guy J."/>
            <person name="Iotti M."/>
            <person name="Le Tacon F."/>
            <person name="Lindquist E.A."/>
            <person name="Lipzen A."/>
            <person name="Malagnac F."/>
            <person name="Mello A."/>
            <person name="Molinier V."/>
            <person name="Miyauchi S."/>
            <person name="Poulain J."/>
            <person name="Riccioni C."/>
            <person name="Rubini A."/>
            <person name="Sitrit Y."/>
            <person name="Splivallo R."/>
            <person name="Traeger S."/>
            <person name="Wang M."/>
            <person name="Zifcakova L."/>
            <person name="Wipf D."/>
            <person name="Zambonelli A."/>
            <person name="Paolocci F."/>
            <person name="Nowrousian M."/>
            <person name="Ottonello S."/>
            <person name="Baldrian P."/>
            <person name="Spatafora J.W."/>
            <person name="Henrissat B."/>
            <person name="Nagy L.G."/>
            <person name="Aury J.M."/>
            <person name="Wincker P."/>
            <person name="Grigoriev I.V."/>
            <person name="Bonfante P."/>
            <person name="Martin F.M."/>
        </authorList>
    </citation>
    <scope>NUCLEOTIDE SEQUENCE [LARGE SCALE GENOMIC DNA]</scope>
    <source>
        <strain evidence="10 11">ATCC MYA-4762</strain>
    </source>
</reference>
<organism evidence="10 11">
    <name type="scientific">Terfezia boudieri ATCC MYA-4762</name>
    <dbReference type="NCBI Taxonomy" id="1051890"/>
    <lineage>
        <taxon>Eukaryota</taxon>
        <taxon>Fungi</taxon>
        <taxon>Dikarya</taxon>
        <taxon>Ascomycota</taxon>
        <taxon>Pezizomycotina</taxon>
        <taxon>Pezizomycetes</taxon>
        <taxon>Pezizales</taxon>
        <taxon>Pezizaceae</taxon>
        <taxon>Terfezia</taxon>
    </lineage>
</organism>
<dbReference type="STRING" id="1051890.A0A3N4M0J7"/>
<evidence type="ECO:0000256" key="3">
    <source>
        <dbReference type="ARBA" id="ARBA00022622"/>
    </source>
</evidence>
<feature type="transmembrane region" description="Helical" evidence="8">
    <location>
        <begin position="209"/>
        <end position="229"/>
    </location>
</feature>
<keyword evidence="7" id="KW-0449">Lipoprotein</keyword>
<feature type="transmembrane region" description="Helical" evidence="8">
    <location>
        <begin position="15"/>
        <end position="35"/>
    </location>
</feature>
<evidence type="ECO:0000256" key="6">
    <source>
        <dbReference type="ARBA" id="ARBA00023180"/>
    </source>
</evidence>